<dbReference type="CDD" id="cd00201">
    <property type="entry name" value="WW"/>
    <property type="match status" value="1"/>
</dbReference>
<proteinExistence type="predicted"/>
<comment type="subcellular location">
    <subcellularLocation>
        <location evidence="1">Membrane</location>
        <topology evidence="1">Peripheral membrane protein</topology>
    </subcellularLocation>
</comment>
<evidence type="ECO:0000256" key="4">
    <source>
        <dbReference type="ARBA" id="ARBA00023136"/>
    </source>
</evidence>
<keyword evidence="4" id="KW-0472">Membrane</keyword>
<evidence type="ECO:0000259" key="7">
    <source>
        <dbReference type="PROSITE" id="PS50002"/>
    </source>
</evidence>
<organism evidence="8 9">
    <name type="scientific">Fibroporia radiculosa</name>
    <dbReference type="NCBI Taxonomy" id="599839"/>
    <lineage>
        <taxon>Eukaryota</taxon>
        <taxon>Fungi</taxon>
        <taxon>Dikarya</taxon>
        <taxon>Basidiomycota</taxon>
        <taxon>Agaricomycotina</taxon>
        <taxon>Agaricomycetes</taxon>
        <taxon>Polyporales</taxon>
        <taxon>Fibroporiaceae</taxon>
        <taxon>Fibroporia</taxon>
    </lineage>
</organism>
<gene>
    <name evidence="8" type="ORF">FIBRA_07103</name>
</gene>
<dbReference type="Gene3D" id="2.30.30.40">
    <property type="entry name" value="SH3 Domains"/>
    <property type="match status" value="1"/>
</dbReference>
<dbReference type="Pfam" id="PF00018">
    <property type="entry name" value="SH3_1"/>
    <property type="match status" value="1"/>
</dbReference>
<dbReference type="HOGENOM" id="CLU_475681_0_0_1"/>
<dbReference type="Pfam" id="PF23518">
    <property type="entry name" value="WW_2"/>
    <property type="match status" value="1"/>
</dbReference>
<evidence type="ECO:0000256" key="1">
    <source>
        <dbReference type="ARBA" id="ARBA00004170"/>
    </source>
</evidence>
<accession>J4IBM2</accession>
<feature type="domain" description="SH3" evidence="7">
    <location>
        <begin position="38"/>
        <end position="97"/>
    </location>
</feature>
<feature type="compositionally biased region" description="Polar residues" evidence="6">
    <location>
        <begin position="242"/>
        <end position="257"/>
    </location>
</feature>
<dbReference type="Gene3D" id="2.20.70.10">
    <property type="match status" value="1"/>
</dbReference>
<keyword evidence="9" id="KW-1185">Reference proteome</keyword>
<dbReference type="PANTHER" id="PTHR14167">
    <property type="entry name" value="SH3 DOMAIN-CONTAINING"/>
    <property type="match status" value="1"/>
</dbReference>
<dbReference type="PROSITE" id="PS50002">
    <property type="entry name" value="SH3"/>
    <property type="match status" value="1"/>
</dbReference>
<dbReference type="InterPro" id="IPR001452">
    <property type="entry name" value="SH3_domain"/>
</dbReference>
<dbReference type="InterPro" id="IPR057827">
    <property type="entry name" value="WW_fungi"/>
</dbReference>
<dbReference type="InterPro" id="IPR036028">
    <property type="entry name" value="SH3-like_dom_sf"/>
</dbReference>
<feature type="region of interest" description="Disordered" evidence="6">
    <location>
        <begin position="242"/>
        <end position="297"/>
    </location>
</feature>
<protein>
    <recommendedName>
        <fullName evidence="7">SH3 domain-containing protein</fullName>
    </recommendedName>
</protein>
<evidence type="ECO:0000256" key="5">
    <source>
        <dbReference type="PROSITE-ProRule" id="PRU00192"/>
    </source>
</evidence>
<evidence type="ECO:0000256" key="2">
    <source>
        <dbReference type="ARBA" id="ARBA00022443"/>
    </source>
</evidence>
<evidence type="ECO:0000256" key="3">
    <source>
        <dbReference type="ARBA" id="ARBA00023054"/>
    </source>
</evidence>
<keyword evidence="2 5" id="KW-0728">SH3 domain</keyword>
<dbReference type="CDD" id="cd11883">
    <property type="entry name" value="SH3_Sdc25"/>
    <property type="match status" value="1"/>
</dbReference>
<feature type="region of interest" description="Disordered" evidence="6">
    <location>
        <begin position="123"/>
        <end position="145"/>
    </location>
</feature>
<reference evidence="8 9" key="1">
    <citation type="journal article" date="2012" name="Appl. Environ. Microbiol.">
        <title>Short-read sequencing for genomic analysis of the brown rot fungus Fibroporia radiculosa.</title>
        <authorList>
            <person name="Tang J.D."/>
            <person name="Perkins A.D."/>
            <person name="Sonstegard T.S."/>
            <person name="Schroeder S.G."/>
            <person name="Burgess S.C."/>
            <person name="Diehl S.V."/>
        </authorList>
    </citation>
    <scope>NUCLEOTIDE SEQUENCE [LARGE SCALE GENOMIC DNA]</scope>
    <source>
        <strain evidence="8 9">TFFH 294</strain>
    </source>
</reference>
<feature type="compositionally biased region" description="Basic and acidic residues" evidence="6">
    <location>
        <begin position="274"/>
        <end position="288"/>
    </location>
</feature>
<dbReference type="InParanoid" id="J4IBM2"/>
<dbReference type="PANTHER" id="PTHR14167:SF81">
    <property type="entry name" value="ENDOPHILIN-A"/>
    <property type="match status" value="1"/>
</dbReference>
<dbReference type="SUPFAM" id="SSF50044">
    <property type="entry name" value="SH3-domain"/>
    <property type="match status" value="1"/>
</dbReference>
<dbReference type="InterPro" id="IPR001202">
    <property type="entry name" value="WW_dom"/>
</dbReference>
<dbReference type="RefSeq" id="XP_012184189.1">
    <property type="nucleotide sequence ID" value="XM_012328799.1"/>
</dbReference>
<name>J4IBM2_9APHY</name>
<evidence type="ECO:0000313" key="9">
    <source>
        <dbReference type="Proteomes" id="UP000006352"/>
    </source>
</evidence>
<dbReference type="STRING" id="599839.J4IBM2"/>
<dbReference type="FunFam" id="2.30.30.40:FF:000072">
    <property type="entry name" value="Unconventional Myosin IB"/>
    <property type="match status" value="1"/>
</dbReference>
<dbReference type="InterPro" id="IPR050384">
    <property type="entry name" value="Endophilin_SH3RF"/>
</dbReference>
<dbReference type="Proteomes" id="UP000006352">
    <property type="component" value="Unassembled WGS sequence"/>
</dbReference>
<evidence type="ECO:0000313" key="8">
    <source>
        <dbReference type="EMBL" id="CCM04906.1"/>
    </source>
</evidence>
<dbReference type="OrthoDB" id="546434at2759"/>
<dbReference type="PRINTS" id="PR00452">
    <property type="entry name" value="SH3DOMAIN"/>
</dbReference>
<evidence type="ECO:0000256" key="6">
    <source>
        <dbReference type="SAM" id="MobiDB-lite"/>
    </source>
</evidence>
<keyword evidence="3" id="KW-0175">Coiled coil</keyword>
<dbReference type="GeneID" id="24099817"/>
<dbReference type="SMART" id="SM00326">
    <property type="entry name" value="SH3"/>
    <property type="match status" value="1"/>
</dbReference>
<sequence>MSASTTSPMISASTTACPIAASTSYPTERKPQTDEPYIPTLFCRVLYDYRTADASSLSFRKNDIVQVLTQLESGWWDGLLGGKRGWFPCNYVTIISDQEAKAALGPSEVAPSHPNDSLVVSQPDRNGERMGGDVDVQNYANSRPHTDGKSAYDFWVPQVSKDGRIFYVNTQTRQHSRDLPQVVEDDCEADRTGFTSPISALAAISATAGSGASSKRSHVPEAWVRRLADDGLSYYYVNKLNGTVSGTSPPSDPSSRNGIGVPRLRLGSATSNIHSDDSELFPTRRERSGSSADVFPTGVPRRQAELAPAEQLAQALQQTLTASTEDSPMELSTRVREAIASVTETVLHGEDGLRRAAQGAEVDQRVREAVYAVRDLLYVTATPSGHIPSHLYPREMRKARQGSADRALRPHLKGMQRKVAGTLSRLVLSALTMQYDPGLLIGDEQNRVESDIVELERAIDTYVTEVHCFQGKGVQPQSPSSAGLKRLYGTFSATNMGLGLPGAGYTGSWKDFGHVSHKDQPQPSPRSLAADQISELKVIAGALVERLGAVTATLKRSDLDPGGWLDNTICPVH</sequence>
<dbReference type="EMBL" id="HE797172">
    <property type="protein sequence ID" value="CCM04906.1"/>
    <property type="molecule type" value="Genomic_DNA"/>
</dbReference>
<dbReference type="AlphaFoldDB" id="J4IBM2"/>